<dbReference type="Gene3D" id="3.40.630.190">
    <property type="entry name" value="LCP protein"/>
    <property type="match status" value="1"/>
</dbReference>
<comment type="caution">
    <text evidence="4">The sequence shown here is derived from an EMBL/GenBank/DDBJ whole genome shotgun (WGS) entry which is preliminary data.</text>
</comment>
<comment type="similarity">
    <text evidence="1">Belongs to the LytR/CpsA/Psr (LCP) family.</text>
</comment>
<protein>
    <submittedName>
        <fullName evidence="4">Cell envelope-related transcriptional attenuator</fullName>
    </submittedName>
</protein>
<proteinExistence type="inferred from homology"/>
<sequence length="402" mass="44822">MRVWIQNTFPELWPLINKHFMKYMDICRKTNGTVSTIKNERGVSQTKTLKFIAAAGLVLTVTVAFAFKDKILAAFNPISVIATVAGTNLKETDGRTNVLILGSDRRLGGAEAGRPTLTDTILVASIGKVDKDVVLISLPRDLWVKDANGSHKINAVYAFSKDGEGADNLRAVLQDVLGIPIHYHVMVSFDLFKEIIDILGGVEVTVDTAFTDYEYPVENMEINNCGRTDDEIKKMEEGGKSTLEIYFCRYEKIVFNQGAQTMDGETALKFVRSRHGTNNENTDFARSRRQQKIITAIKNKSLSIQTLVNPAKLKSLYDAYSQNTDTDVDFGAVNSFYLLSQQINFDRVVSVVLDDRSPADQGGLLYAPADKTLYNNQYVLVPQTGDYVQIHAFVQRYLFGGK</sequence>
<organism evidence="4 5">
    <name type="scientific">candidate division WWE3 bacterium GW2011_GWC2_41_23</name>
    <dbReference type="NCBI Taxonomy" id="1619123"/>
    <lineage>
        <taxon>Bacteria</taxon>
        <taxon>Katanobacteria</taxon>
    </lineage>
</organism>
<reference evidence="4 5" key="1">
    <citation type="journal article" date="2015" name="Nature">
        <title>rRNA introns, odd ribosomes, and small enigmatic genomes across a large radiation of phyla.</title>
        <authorList>
            <person name="Brown C.T."/>
            <person name="Hug L.A."/>
            <person name="Thomas B.C."/>
            <person name="Sharon I."/>
            <person name="Castelle C.J."/>
            <person name="Singh A."/>
            <person name="Wilkins M.J."/>
            <person name="Williams K.H."/>
            <person name="Banfield J.F."/>
        </authorList>
    </citation>
    <scope>NUCLEOTIDE SEQUENCE [LARGE SCALE GENOMIC DNA]</scope>
</reference>
<feature type="domain" description="Cell envelope-related transcriptional attenuator" evidence="3">
    <location>
        <begin position="118"/>
        <end position="301"/>
    </location>
</feature>
<evidence type="ECO:0000256" key="1">
    <source>
        <dbReference type="ARBA" id="ARBA00006068"/>
    </source>
</evidence>
<gene>
    <name evidence="4" type="ORF">UU55_C0015G0012</name>
</gene>
<dbReference type="NCBIfam" id="TIGR00350">
    <property type="entry name" value="lytR_cpsA_psr"/>
    <property type="match status" value="1"/>
</dbReference>
<feature type="transmembrane region" description="Helical" evidence="2">
    <location>
        <begin position="48"/>
        <end position="67"/>
    </location>
</feature>
<dbReference type="PANTHER" id="PTHR33392:SF6">
    <property type="entry name" value="POLYISOPRENYL-TEICHOIC ACID--PEPTIDOGLYCAN TEICHOIC ACID TRANSFERASE TAGU"/>
    <property type="match status" value="1"/>
</dbReference>
<evidence type="ECO:0000259" key="3">
    <source>
        <dbReference type="Pfam" id="PF03816"/>
    </source>
</evidence>
<evidence type="ECO:0000313" key="4">
    <source>
        <dbReference type="EMBL" id="KKS02405.1"/>
    </source>
</evidence>
<keyword evidence="2" id="KW-1133">Transmembrane helix</keyword>
<dbReference type="Proteomes" id="UP000033947">
    <property type="component" value="Unassembled WGS sequence"/>
</dbReference>
<accession>A0A0G0VN44</accession>
<name>A0A0G0VN44_UNCKA</name>
<evidence type="ECO:0000313" key="5">
    <source>
        <dbReference type="Proteomes" id="UP000033947"/>
    </source>
</evidence>
<keyword evidence="2" id="KW-0472">Membrane</keyword>
<dbReference type="EMBL" id="LCBB01000015">
    <property type="protein sequence ID" value="KKS02405.1"/>
    <property type="molecule type" value="Genomic_DNA"/>
</dbReference>
<dbReference type="InterPro" id="IPR004474">
    <property type="entry name" value="LytR_CpsA_psr"/>
</dbReference>
<evidence type="ECO:0000256" key="2">
    <source>
        <dbReference type="SAM" id="Phobius"/>
    </source>
</evidence>
<dbReference type="PANTHER" id="PTHR33392">
    <property type="entry name" value="POLYISOPRENYL-TEICHOIC ACID--PEPTIDOGLYCAN TEICHOIC ACID TRANSFERASE TAGU"/>
    <property type="match status" value="1"/>
</dbReference>
<dbReference type="InterPro" id="IPR050922">
    <property type="entry name" value="LytR/CpsA/Psr_CW_biosynth"/>
</dbReference>
<dbReference type="Pfam" id="PF03816">
    <property type="entry name" value="LytR_cpsA_psr"/>
    <property type="match status" value="1"/>
</dbReference>
<keyword evidence="2" id="KW-0812">Transmembrane</keyword>
<dbReference type="AlphaFoldDB" id="A0A0G0VN44"/>